<name>A0AAW2NAD2_SESRA</name>
<organism evidence="1">
    <name type="scientific">Sesamum radiatum</name>
    <name type="common">Black benniseed</name>
    <dbReference type="NCBI Taxonomy" id="300843"/>
    <lineage>
        <taxon>Eukaryota</taxon>
        <taxon>Viridiplantae</taxon>
        <taxon>Streptophyta</taxon>
        <taxon>Embryophyta</taxon>
        <taxon>Tracheophyta</taxon>
        <taxon>Spermatophyta</taxon>
        <taxon>Magnoliopsida</taxon>
        <taxon>eudicotyledons</taxon>
        <taxon>Gunneridae</taxon>
        <taxon>Pentapetalae</taxon>
        <taxon>asterids</taxon>
        <taxon>lamiids</taxon>
        <taxon>Lamiales</taxon>
        <taxon>Pedaliaceae</taxon>
        <taxon>Sesamum</taxon>
    </lineage>
</organism>
<dbReference type="Gene3D" id="3.60.10.10">
    <property type="entry name" value="Endonuclease/exonuclease/phosphatase"/>
    <property type="match status" value="1"/>
</dbReference>
<evidence type="ECO:0008006" key="2">
    <source>
        <dbReference type="Google" id="ProtNLM"/>
    </source>
</evidence>
<dbReference type="PANTHER" id="PTHR33710:SF71">
    <property type="entry name" value="ENDONUCLEASE_EXONUCLEASE_PHOSPHATASE DOMAIN-CONTAINING PROTEIN"/>
    <property type="match status" value="1"/>
</dbReference>
<reference evidence="1" key="2">
    <citation type="journal article" date="2024" name="Plant">
        <title>Genomic evolution and insights into agronomic trait innovations of Sesamum species.</title>
        <authorList>
            <person name="Miao H."/>
            <person name="Wang L."/>
            <person name="Qu L."/>
            <person name="Liu H."/>
            <person name="Sun Y."/>
            <person name="Le M."/>
            <person name="Wang Q."/>
            <person name="Wei S."/>
            <person name="Zheng Y."/>
            <person name="Lin W."/>
            <person name="Duan Y."/>
            <person name="Cao H."/>
            <person name="Xiong S."/>
            <person name="Wang X."/>
            <person name="Wei L."/>
            <person name="Li C."/>
            <person name="Ma Q."/>
            <person name="Ju M."/>
            <person name="Zhao R."/>
            <person name="Li G."/>
            <person name="Mu C."/>
            <person name="Tian Q."/>
            <person name="Mei H."/>
            <person name="Zhang T."/>
            <person name="Gao T."/>
            <person name="Zhang H."/>
        </authorList>
    </citation>
    <scope>NUCLEOTIDE SEQUENCE</scope>
    <source>
        <strain evidence="1">G02</strain>
    </source>
</reference>
<dbReference type="EMBL" id="JACGWJ010000020">
    <property type="protein sequence ID" value="KAL0339895.1"/>
    <property type="molecule type" value="Genomic_DNA"/>
</dbReference>
<sequence length="309" mass="35712">MNEFGQCIMATGLIHLPFTGCPYTWHNCSEGTRSLWKRLDRMLVNAAWLERWPHSSYLSALPSTSDHSPLIIQGDNRGTHHMLFRFDNFLTKRAGFIDSVKRIWNHKITGTAMYEVVRKLKALKTTFRQQKKELGNLTANVKLAKGFLDKAQELFVAYKEDYLLQLVKCCRLVYSRAVKLEEIMLHQRAKLQWLKHGDQNITTFFRMINTTRARQRIFQISKSNGEVLTTMNEVTEEFVTYFQTLLGGTRAQREINLDFLRPAVNYCLSQEESNKLCDPVTDSEIRDAMFDIAKDSAPGPDGYTYTCDS</sequence>
<protein>
    <recommendedName>
        <fullName evidence="2">Reverse transcriptase</fullName>
    </recommendedName>
</protein>
<comment type="caution">
    <text evidence="1">The sequence shown here is derived from an EMBL/GenBank/DDBJ whole genome shotgun (WGS) entry which is preliminary data.</text>
</comment>
<dbReference type="AlphaFoldDB" id="A0AAW2NAD2"/>
<reference evidence="1" key="1">
    <citation type="submission" date="2020-06" db="EMBL/GenBank/DDBJ databases">
        <authorList>
            <person name="Li T."/>
            <person name="Hu X."/>
            <person name="Zhang T."/>
            <person name="Song X."/>
            <person name="Zhang H."/>
            <person name="Dai N."/>
            <person name="Sheng W."/>
            <person name="Hou X."/>
            <person name="Wei L."/>
        </authorList>
    </citation>
    <scope>NUCLEOTIDE SEQUENCE</scope>
    <source>
        <strain evidence="1">G02</strain>
        <tissue evidence="1">Leaf</tissue>
    </source>
</reference>
<evidence type="ECO:0000313" key="1">
    <source>
        <dbReference type="EMBL" id="KAL0339895.1"/>
    </source>
</evidence>
<dbReference type="SUPFAM" id="SSF56219">
    <property type="entry name" value="DNase I-like"/>
    <property type="match status" value="1"/>
</dbReference>
<gene>
    <name evidence="1" type="ORF">Sradi_4506300</name>
</gene>
<accession>A0AAW2NAD2</accession>
<dbReference type="InterPro" id="IPR036691">
    <property type="entry name" value="Endo/exonu/phosph_ase_sf"/>
</dbReference>
<dbReference type="PANTHER" id="PTHR33710">
    <property type="entry name" value="BNAC02G09200D PROTEIN"/>
    <property type="match status" value="1"/>
</dbReference>
<proteinExistence type="predicted"/>